<gene>
    <name evidence="1" type="ORF">GYMLUDRAFT_555741</name>
</gene>
<dbReference type="Proteomes" id="UP000053593">
    <property type="component" value="Unassembled WGS sequence"/>
</dbReference>
<evidence type="ECO:0000313" key="2">
    <source>
        <dbReference type="Proteomes" id="UP000053593"/>
    </source>
</evidence>
<dbReference type="OrthoDB" id="2830113at2759"/>
<sequence length="130" mass="15152">MDTTALEAHYRRYISYLNGKKVHDLGDFVHEELIYNGKSMTRDDYQNYIADDFERIPDLYFDIHHLVVSGNLVACRIEFNCTPSKEFRGHSPNGKISFVEHVFYRFDESGRIREVWSLLDDPAIAAQMAS</sequence>
<dbReference type="GO" id="GO:0030638">
    <property type="term" value="P:polyketide metabolic process"/>
    <property type="evidence" value="ECO:0007669"/>
    <property type="project" value="InterPro"/>
</dbReference>
<dbReference type="EMBL" id="KN834768">
    <property type="protein sequence ID" value="KIK62299.1"/>
    <property type="molecule type" value="Genomic_DNA"/>
</dbReference>
<evidence type="ECO:0000313" key="1">
    <source>
        <dbReference type="EMBL" id="KIK62299.1"/>
    </source>
</evidence>
<dbReference type="AlphaFoldDB" id="A0A0D0CI13"/>
<protein>
    <recommendedName>
        <fullName evidence="3">Ester cyclase</fullName>
    </recommendedName>
</protein>
<keyword evidence="2" id="KW-1185">Reference proteome</keyword>
<dbReference type="InterPro" id="IPR009959">
    <property type="entry name" value="Cyclase_SnoaL-like"/>
</dbReference>
<evidence type="ECO:0008006" key="3">
    <source>
        <dbReference type="Google" id="ProtNLM"/>
    </source>
</evidence>
<dbReference type="SUPFAM" id="SSF54427">
    <property type="entry name" value="NTF2-like"/>
    <property type="match status" value="1"/>
</dbReference>
<reference evidence="1 2" key="1">
    <citation type="submission" date="2014-04" db="EMBL/GenBank/DDBJ databases">
        <title>Evolutionary Origins and Diversification of the Mycorrhizal Mutualists.</title>
        <authorList>
            <consortium name="DOE Joint Genome Institute"/>
            <consortium name="Mycorrhizal Genomics Consortium"/>
            <person name="Kohler A."/>
            <person name="Kuo A."/>
            <person name="Nagy L.G."/>
            <person name="Floudas D."/>
            <person name="Copeland A."/>
            <person name="Barry K.W."/>
            <person name="Cichocki N."/>
            <person name="Veneault-Fourrey C."/>
            <person name="LaButti K."/>
            <person name="Lindquist E.A."/>
            <person name="Lipzen A."/>
            <person name="Lundell T."/>
            <person name="Morin E."/>
            <person name="Murat C."/>
            <person name="Riley R."/>
            <person name="Ohm R."/>
            <person name="Sun H."/>
            <person name="Tunlid A."/>
            <person name="Henrissat B."/>
            <person name="Grigoriev I.V."/>
            <person name="Hibbett D.S."/>
            <person name="Martin F."/>
        </authorList>
    </citation>
    <scope>NUCLEOTIDE SEQUENCE [LARGE SCALE GENOMIC DNA]</scope>
    <source>
        <strain evidence="1 2">FD-317 M1</strain>
    </source>
</reference>
<dbReference type="Gene3D" id="3.10.450.50">
    <property type="match status" value="1"/>
</dbReference>
<dbReference type="Pfam" id="PF07366">
    <property type="entry name" value="SnoaL"/>
    <property type="match status" value="1"/>
</dbReference>
<dbReference type="InterPro" id="IPR032710">
    <property type="entry name" value="NTF2-like_dom_sf"/>
</dbReference>
<name>A0A0D0CI13_9AGAR</name>
<proteinExistence type="predicted"/>
<organism evidence="1 2">
    <name type="scientific">Collybiopsis luxurians FD-317 M1</name>
    <dbReference type="NCBI Taxonomy" id="944289"/>
    <lineage>
        <taxon>Eukaryota</taxon>
        <taxon>Fungi</taxon>
        <taxon>Dikarya</taxon>
        <taxon>Basidiomycota</taxon>
        <taxon>Agaricomycotina</taxon>
        <taxon>Agaricomycetes</taxon>
        <taxon>Agaricomycetidae</taxon>
        <taxon>Agaricales</taxon>
        <taxon>Marasmiineae</taxon>
        <taxon>Omphalotaceae</taxon>
        <taxon>Collybiopsis</taxon>
        <taxon>Collybiopsis luxurians</taxon>
    </lineage>
</organism>
<accession>A0A0D0CI13</accession>
<dbReference type="HOGENOM" id="CLU_100997_5_3_1"/>